<evidence type="ECO:0000259" key="1">
    <source>
        <dbReference type="Pfam" id="PF13581"/>
    </source>
</evidence>
<dbReference type="STRING" id="675816.VIA_000904"/>
<dbReference type="CDD" id="cd16934">
    <property type="entry name" value="HATPase_RsbT-like"/>
    <property type="match status" value="1"/>
</dbReference>
<dbReference type="Proteomes" id="UP000003515">
    <property type="component" value="Unassembled WGS sequence"/>
</dbReference>
<dbReference type="Proteomes" id="UP000002817">
    <property type="component" value="Unassembled WGS sequence"/>
</dbReference>
<dbReference type="OrthoDB" id="5769716at2"/>
<dbReference type="PATRIC" id="fig|675816.5.peg.1836"/>
<dbReference type="AlphaFoldDB" id="C9QHL6"/>
<dbReference type="EMBL" id="AFWH01000021">
    <property type="protein sequence ID" value="EGU50755.1"/>
    <property type="molecule type" value="Genomic_DNA"/>
</dbReference>
<organism evidence="3 4">
    <name type="scientific">Vibrio orientalis CIP 102891 = ATCC 33934</name>
    <dbReference type="NCBI Taxonomy" id="675816"/>
    <lineage>
        <taxon>Bacteria</taxon>
        <taxon>Pseudomonadati</taxon>
        <taxon>Pseudomonadota</taxon>
        <taxon>Gammaproteobacteria</taxon>
        <taxon>Vibrionales</taxon>
        <taxon>Vibrionaceae</taxon>
        <taxon>Vibrio</taxon>
        <taxon>Vibrio oreintalis group</taxon>
    </lineage>
</organism>
<comment type="caution">
    <text evidence="3">The sequence shown here is derived from an EMBL/GenBank/DDBJ whole genome shotgun (WGS) entry which is preliminary data.</text>
</comment>
<evidence type="ECO:0000313" key="3">
    <source>
        <dbReference type="EMBL" id="EGU50755.1"/>
    </source>
</evidence>
<evidence type="ECO:0000313" key="4">
    <source>
        <dbReference type="Proteomes" id="UP000002817"/>
    </source>
</evidence>
<name>C9QHL6_VIBOR</name>
<dbReference type="eggNOG" id="COG2172">
    <property type="taxonomic scope" value="Bacteria"/>
</dbReference>
<feature type="domain" description="Histidine kinase/HSP90-like ATPase" evidence="1">
    <location>
        <begin position="24"/>
        <end position="138"/>
    </location>
</feature>
<dbReference type="RefSeq" id="WP_004411416.1">
    <property type="nucleotide sequence ID" value="NZ_ACZV01000004.1"/>
</dbReference>
<reference evidence="3 4" key="3">
    <citation type="journal article" date="2012" name="Int. J. Syst. Evol. Microbiol.">
        <title>Vibrio caribbeanicus sp. nov., isolated from the marine sponge Scleritoderma cyanea.</title>
        <authorList>
            <person name="Hoffmann M."/>
            <person name="Monday S.R."/>
            <person name="Allard M.W."/>
            <person name="Strain E.A."/>
            <person name="Whittaker P."/>
            <person name="Naum M."/>
            <person name="McCarthy P.J."/>
            <person name="Lopez J.V."/>
            <person name="Fischer M."/>
            <person name="Brown E.W."/>
        </authorList>
    </citation>
    <scope>NUCLEOTIDE SEQUENCE [LARGE SCALE GENOMIC DNA]</scope>
    <source>
        <strain evidence="3">CIP 102891</strain>
        <strain evidence="4">CIP 102891 / ATCC 33934</strain>
    </source>
</reference>
<dbReference type="Pfam" id="PF13581">
    <property type="entry name" value="HATPase_c_2"/>
    <property type="match status" value="1"/>
</dbReference>
<gene>
    <name evidence="2" type="ORF">VIA_000904</name>
    <name evidence="3" type="ORF">VIOR3934_00120</name>
</gene>
<keyword evidence="5" id="KW-1185">Reference proteome</keyword>
<sequence length="141" mass="15503">MDSNYVNEETIETYRINSESDVMSAVIAIFSLVKNRGFSETEVSEISTSVSELAMNIVKYAQEGVITVSGIEQTEQQKGIRVVAKDFGPGIEDISVALEEHYSTGASLGLGLPGVRRMVDEFDIESELGKGTQVMFIKWKT</sequence>
<dbReference type="SUPFAM" id="SSF55874">
    <property type="entry name" value="ATPase domain of HSP90 chaperone/DNA topoisomerase II/histidine kinase"/>
    <property type="match status" value="1"/>
</dbReference>
<dbReference type="InterPro" id="IPR036890">
    <property type="entry name" value="HATPase_C_sf"/>
</dbReference>
<protein>
    <submittedName>
        <fullName evidence="3">Anti-sigma B factor RsbT</fullName>
    </submittedName>
</protein>
<evidence type="ECO:0000313" key="5">
    <source>
        <dbReference type="Proteomes" id="UP000003515"/>
    </source>
</evidence>
<dbReference type="EMBL" id="ACZV01000004">
    <property type="protein sequence ID" value="EEX93747.1"/>
    <property type="molecule type" value="Genomic_DNA"/>
</dbReference>
<reference evidence="2 5" key="1">
    <citation type="submission" date="2009-10" db="EMBL/GenBank/DDBJ databases">
        <authorList>
            <consortium name="Los Alamos National Laboratory (LANL)"/>
            <consortium name="National Microbial Pathogen Data Resource (NMPDR)"/>
            <person name="Munk A.C."/>
            <person name="Chertkov O."/>
            <person name="Tapia R."/>
            <person name="Green L."/>
            <person name="Rogers Y."/>
            <person name="Detter J.C."/>
            <person name="Bruce D."/>
            <person name="Brettin T.S."/>
            <person name="Colwell R.R."/>
            <person name="Huq A."/>
            <person name="Grim C.J."/>
            <person name="Hasan N.A."/>
            <person name="Bartels D."/>
            <person name="Vonstein V."/>
        </authorList>
    </citation>
    <scope>NUCLEOTIDE SEQUENCE [LARGE SCALE GENOMIC DNA]</scope>
    <source>
        <strain evidence="2 5">CIP 102891</strain>
    </source>
</reference>
<dbReference type="Gene3D" id="3.30.565.10">
    <property type="entry name" value="Histidine kinase-like ATPase, C-terminal domain"/>
    <property type="match status" value="1"/>
</dbReference>
<evidence type="ECO:0000313" key="2">
    <source>
        <dbReference type="EMBL" id="EEX93747.1"/>
    </source>
</evidence>
<proteinExistence type="predicted"/>
<accession>C9QHL6</accession>
<dbReference type="InterPro" id="IPR003594">
    <property type="entry name" value="HATPase_dom"/>
</dbReference>
<reference evidence="3" key="2">
    <citation type="submission" date="2011-08" db="EMBL/GenBank/DDBJ databases">
        <authorList>
            <person name="Hoffman M."/>
            <person name="Strain E.A."/>
            <person name="Brown E."/>
            <person name="Allard M.W."/>
        </authorList>
    </citation>
    <scope>NUCLEOTIDE SEQUENCE</scope>
    <source>
        <strain evidence="3">CIP 102891</strain>
    </source>
</reference>